<dbReference type="SUPFAM" id="SSF161098">
    <property type="entry name" value="MetI-like"/>
    <property type="match status" value="1"/>
</dbReference>
<accession>A0A347WM75</accession>
<dbReference type="InterPro" id="IPR051393">
    <property type="entry name" value="ABC_transporter_permease"/>
</dbReference>
<dbReference type="GO" id="GO:0055085">
    <property type="term" value="P:transmembrane transport"/>
    <property type="evidence" value="ECO:0007669"/>
    <property type="project" value="InterPro"/>
</dbReference>
<evidence type="ECO:0000313" key="10">
    <source>
        <dbReference type="Proteomes" id="UP000263232"/>
    </source>
</evidence>
<evidence type="ECO:0000256" key="1">
    <source>
        <dbReference type="ARBA" id="ARBA00004651"/>
    </source>
</evidence>
<keyword evidence="4 7" id="KW-0812">Transmembrane</keyword>
<feature type="transmembrane region" description="Helical" evidence="7">
    <location>
        <begin position="156"/>
        <end position="178"/>
    </location>
</feature>
<dbReference type="KEGG" id="abae:CL176_09315"/>
<keyword evidence="10" id="KW-1185">Reference proteome</keyword>
<evidence type="ECO:0000256" key="5">
    <source>
        <dbReference type="ARBA" id="ARBA00022989"/>
    </source>
</evidence>
<evidence type="ECO:0000259" key="8">
    <source>
        <dbReference type="PROSITE" id="PS50928"/>
    </source>
</evidence>
<dbReference type="Pfam" id="PF00528">
    <property type="entry name" value="BPD_transp_1"/>
    <property type="match status" value="1"/>
</dbReference>
<comment type="similarity">
    <text evidence="7">Belongs to the binding-protein-dependent transport system permease family.</text>
</comment>
<dbReference type="OrthoDB" id="9787541at2"/>
<dbReference type="InterPro" id="IPR035906">
    <property type="entry name" value="MetI-like_sf"/>
</dbReference>
<evidence type="ECO:0000256" key="7">
    <source>
        <dbReference type="RuleBase" id="RU363032"/>
    </source>
</evidence>
<dbReference type="GO" id="GO:0005886">
    <property type="term" value="C:plasma membrane"/>
    <property type="evidence" value="ECO:0007669"/>
    <property type="project" value="UniProtKB-SubCell"/>
</dbReference>
<dbReference type="CDD" id="cd06261">
    <property type="entry name" value="TM_PBP2"/>
    <property type="match status" value="1"/>
</dbReference>
<evidence type="ECO:0000256" key="6">
    <source>
        <dbReference type="ARBA" id="ARBA00023136"/>
    </source>
</evidence>
<dbReference type="PANTHER" id="PTHR30193:SF37">
    <property type="entry name" value="INNER MEMBRANE ABC TRANSPORTER PERMEASE PROTEIN YCJO"/>
    <property type="match status" value="1"/>
</dbReference>
<reference evidence="9 10" key="1">
    <citation type="submission" date="2017-09" db="EMBL/GenBank/DDBJ databases">
        <title>Complete genome sequence of Oxytococcus suis strain ZY16052.</title>
        <authorList>
            <person name="Li F."/>
        </authorList>
    </citation>
    <scope>NUCLEOTIDE SEQUENCE [LARGE SCALE GENOMIC DNA]</scope>
    <source>
        <strain evidence="9 10">ZY16052</strain>
    </source>
</reference>
<feature type="transmembrane region" description="Helical" evidence="7">
    <location>
        <begin position="215"/>
        <end position="237"/>
    </location>
</feature>
<feature type="transmembrane region" description="Helical" evidence="7">
    <location>
        <begin position="77"/>
        <end position="96"/>
    </location>
</feature>
<dbReference type="Proteomes" id="UP000263232">
    <property type="component" value="Chromosome"/>
</dbReference>
<keyword evidence="5 7" id="KW-1133">Transmembrane helix</keyword>
<keyword evidence="6 7" id="KW-0472">Membrane</keyword>
<dbReference type="RefSeq" id="WP_118991077.1">
    <property type="nucleotide sequence ID" value="NZ_CP023434.1"/>
</dbReference>
<dbReference type="PANTHER" id="PTHR30193">
    <property type="entry name" value="ABC TRANSPORTER PERMEASE PROTEIN"/>
    <property type="match status" value="1"/>
</dbReference>
<feature type="transmembrane region" description="Helical" evidence="7">
    <location>
        <begin position="12"/>
        <end position="33"/>
    </location>
</feature>
<dbReference type="PROSITE" id="PS50928">
    <property type="entry name" value="ABC_TM1"/>
    <property type="match status" value="1"/>
</dbReference>
<evidence type="ECO:0000256" key="3">
    <source>
        <dbReference type="ARBA" id="ARBA00022475"/>
    </source>
</evidence>
<dbReference type="InterPro" id="IPR000515">
    <property type="entry name" value="MetI-like"/>
</dbReference>
<dbReference type="AlphaFoldDB" id="A0A347WM75"/>
<feature type="domain" description="ABC transmembrane type-1" evidence="8">
    <location>
        <begin position="71"/>
        <end position="287"/>
    </location>
</feature>
<keyword evidence="3" id="KW-1003">Cell membrane</keyword>
<name>A0A347WM75_9LACT</name>
<feature type="transmembrane region" description="Helical" evidence="7">
    <location>
        <begin position="108"/>
        <end position="128"/>
    </location>
</feature>
<organism evidence="9 10">
    <name type="scientific">Suicoccus acidiformans</name>
    <dbReference type="NCBI Taxonomy" id="2036206"/>
    <lineage>
        <taxon>Bacteria</taxon>
        <taxon>Bacillati</taxon>
        <taxon>Bacillota</taxon>
        <taxon>Bacilli</taxon>
        <taxon>Lactobacillales</taxon>
        <taxon>Aerococcaceae</taxon>
        <taxon>Suicoccus</taxon>
    </lineage>
</organism>
<feature type="transmembrane region" description="Helical" evidence="7">
    <location>
        <begin position="265"/>
        <end position="284"/>
    </location>
</feature>
<dbReference type="EMBL" id="CP023434">
    <property type="protein sequence ID" value="AXY26182.1"/>
    <property type="molecule type" value="Genomic_DNA"/>
</dbReference>
<evidence type="ECO:0000256" key="4">
    <source>
        <dbReference type="ARBA" id="ARBA00022692"/>
    </source>
</evidence>
<proteinExistence type="inferred from homology"/>
<comment type="subcellular location">
    <subcellularLocation>
        <location evidence="1 7">Cell membrane</location>
        <topology evidence="1 7">Multi-pass membrane protein</topology>
    </subcellularLocation>
</comment>
<sequence length="298" mass="33818">MYAFGKKSSLRWGLALAAPTVIGLIILNIIPIFRTIYMSFFEVGAFGKSLTFVGFDNYKKLFQDEQILQATWNTLRYTLMFVPPTIVISLGLAVILNNKIAGRSIYRTIYFLPMVAAPAAVTMVWKWLFNRDFGLINYLLNQIGIESIAWIENPNVAPIAIAIIGIWSQIGYSMVLFLSGLQEIPKDYYEAADIDGASWWTKLWTITLPLLSPTIFFVSVTSIMTGMQVFDVIYMMVGPNMPSYDTTVSLVYLFYNNSFLYGQQGYGSTIVVYLVIILLILTYAQMKLQSRWVNYMGE</sequence>
<evidence type="ECO:0000313" key="9">
    <source>
        <dbReference type="EMBL" id="AXY26182.1"/>
    </source>
</evidence>
<dbReference type="Gene3D" id="1.10.3720.10">
    <property type="entry name" value="MetI-like"/>
    <property type="match status" value="1"/>
</dbReference>
<gene>
    <name evidence="9" type="ORF">CL176_09315</name>
</gene>
<protein>
    <submittedName>
        <fullName evidence="9">Sugar ABC transporter permease</fullName>
    </submittedName>
</protein>
<evidence type="ECO:0000256" key="2">
    <source>
        <dbReference type="ARBA" id="ARBA00022448"/>
    </source>
</evidence>
<keyword evidence="2 7" id="KW-0813">Transport</keyword>